<dbReference type="Proteomes" id="UP000053558">
    <property type="component" value="Unassembled WGS sequence"/>
</dbReference>
<keyword evidence="2" id="KW-1133">Transmembrane helix</keyword>
<comment type="caution">
    <text evidence="3">The sequence shown here is derived from an EMBL/GenBank/DDBJ whole genome shotgun (WGS) entry which is preliminary data.</text>
</comment>
<dbReference type="OrthoDB" id="2791511at2759"/>
<dbReference type="EMBL" id="JH711580">
    <property type="protein sequence ID" value="EIW79616.1"/>
    <property type="molecule type" value="Genomic_DNA"/>
</dbReference>
<keyword evidence="2" id="KW-0472">Membrane</keyword>
<accession>A0A5M3MKM5</accession>
<keyword evidence="4" id="KW-1185">Reference proteome</keyword>
<protein>
    <submittedName>
        <fullName evidence="3">Uncharacterized protein</fullName>
    </submittedName>
</protein>
<feature type="compositionally biased region" description="Polar residues" evidence="1">
    <location>
        <begin position="150"/>
        <end position="172"/>
    </location>
</feature>
<evidence type="ECO:0000313" key="3">
    <source>
        <dbReference type="EMBL" id="EIW79616.1"/>
    </source>
</evidence>
<keyword evidence="2" id="KW-0812">Transmembrane</keyword>
<dbReference type="GeneID" id="19205529"/>
<feature type="transmembrane region" description="Helical" evidence="2">
    <location>
        <begin position="15"/>
        <end position="36"/>
    </location>
</feature>
<feature type="region of interest" description="Disordered" evidence="1">
    <location>
        <begin position="136"/>
        <end position="172"/>
    </location>
</feature>
<dbReference type="AlphaFoldDB" id="A0A5M3MKM5"/>
<dbReference type="RefSeq" id="XP_007769998.1">
    <property type="nucleotide sequence ID" value="XM_007771808.1"/>
</dbReference>
<evidence type="ECO:0000313" key="4">
    <source>
        <dbReference type="Proteomes" id="UP000053558"/>
    </source>
</evidence>
<organism evidence="3 4">
    <name type="scientific">Coniophora puteana (strain RWD-64-598)</name>
    <name type="common">Brown rot fungus</name>
    <dbReference type="NCBI Taxonomy" id="741705"/>
    <lineage>
        <taxon>Eukaryota</taxon>
        <taxon>Fungi</taxon>
        <taxon>Dikarya</taxon>
        <taxon>Basidiomycota</taxon>
        <taxon>Agaricomycotina</taxon>
        <taxon>Agaricomycetes</taxon>
        <taxon>Agaricomycetidae</taxon>
        <taxon>Boletales</taxon>
        <taxon>Coniophorineae</taxon>
        <taxon>Coniophoraceae</taxon>
        <taxon>Coniophora</taxon>
    </lineage>
</organism>
<dbReference type="KEGG" id="cput:CONPUDRAFT_166356"/>
<evidence type="ECO:0000256" key="2">
    <source>
        <dbReference type="SAM" id="Phobius"/>
    </source>
</evidence>
<proteinExistence type="predicted"/>
<dbReference type="OMA" id="SELPINW"/>
<name>A0A5M3MKM5_CONPW</name>
<gene>
    <name evidence="3" type="ORF">CONPUDRAFT_166356</name>
</gene>
<sequence length="172" mass="18667">MPAMVALVLTDSPSIRAVLVSCAASILLLVVARILFAVMRLSLSTVQNEAKQSPVPIQWKLPNLASLPSVLPFELTLDIKQPAVVGAGVGVGMVSPGSELPINWQHSASRSQFRTPQAAIYQSRMPLSAAKIIMSRHTFRRPDPNRQRRVSTSTNRNHVPQQPTSSLINSIA</sequence>
<evidence type="ECO:0000256" key="1">
    <source>
        <dbReference type="SAM" id="MobiDB-lite"/>
    </source>
</evidence>
<reference evidence="4" key="1">
    <citation type="journal article" date="2012" name="Science">
        <title>The Paleozoic origin of enzymatic lignin decomposition reconstructed from 31 fungal genomes.</title>
        <authorList>
            <person name="Floudas D."/>
            <person name="Binder M."/>
            <person name="Riley R."/>
            <person name="Barry K."/>
            <person name="Blanchette R.A."/>
            <person name="Henrissat B."/>
            <person name="Martinez A.T."/>
            <person name="Otillar R."/>
            <person name="Spatafora J.W."/>
            <person name="Yadav J.S."/>
            <person name="Aerts A."/>
            <person name="Benoit I."/>
            <person name="Boyd A."/>
            <person name="Carlson A."/>
            <person name="Copeland A."/>
            <person name="Coutinho P.M."/>
            <person name="de Vries R.P."/>
            <person name="Ferreira P."/>
            <person name="Findley K."/>
            <person name="Foster B."/>
            <person name="Gaskell J."/>
            <person name="Glotzer D."/>
            <person name="Gorecki P."/>
            <person name="Heitman J."/>
            <person name="Hesse C."/>
            <person name="Hori C."/>
            <person name="Igarashi K."/>
            <person name="Jurgens J.A."/>
            <person name="Kallen N."/>
            <person name="Kersten P."/>
            <person name="Kohler A."/>
            <person name="Kuees U."/>
            <person name="Kumar T.K.A."/>
            <person name="Kuo A."/>
            <person name="LaButti K."/>
            <person name="Larrondo L.F."/>
            <person name="Lindquist E."/>
            <person name="Ling A."/>
            <person name="Lombard V."/>
            <person name="Lucas S."/>
            <person name="Lundell T."/>
            <person name="Martin R."/>
            <person name="McLaughlin D.J."/>
            <person name="Morgenstern I."/>
            <person name="Morin E."/>
            <person name="Murat C."/>
            <person name="Nagy L.G."/>
            <person name="Nolan M."/>
            <person name="Ohm R.A."/>
            <person name="Patyshakuliyeva A."/>
            <person name="Rokas A."/>
            <person name="Ruiz-Duenas F.J."/>
            <person name="Sabat G."/>
            <person name="Salamov A."/>
            <person name="Samejima M."/>
            <person name="Schmutz J."/>
            <person name="Slot J.C."/>
            <person name="St John F."/>
            <person name="Stenlid J."/>
            <person name="Sun H."/>
            <person name="Sun S."/>
            <person name="Syed K."/>
            <person name="Tsang A."/>
            <person name="Wiebenga A."/>
            <person name="Young D."/>
            <person name="Pisabarro A."/>
            <person name="Eastwood D.C."/>
            <person name="Martin F."/>
            <person name="Cullen D."/>
            <person name="Grigoriev I.V."/>
            <person name="Hibbett D.S."/>
        </authorList>
    </citation>
    <scope>NUCLEOTIDE SEQUENCE [LARGE SCALE GENOMIC DNA]</scope>
    <source>
        <strain evidence="4">RWD-64-598 SS2</strain>
    </source>
</reference>